<evidence type="ECO:0000313" key="3">
    <source>
        <dbReference type="Proteomes" id="UP001285921"/>
    </source>
</evidence>
<sequence length="424" mass="47262">MDTGSDKIKQQMQTIPIPSERLLHRARLGIEQAGREKQKETRLRRTWTSIAAVIVVLLLSTALVNHTKVWAAIHNALQFIPGTGMVKEEKSPEERYILSKPITVKVGGEGSIVITGMMSDHEMTYITMTGQNTARLMDVTLINAQGETVTIDATMASWGGTNWTSDFWHKGELDVQGDIKLIIGEEARIEVPIHLTKAESFDSYSELGPTSTANGLSITAITDKVDEKARVSIITPPRQDFRIIDYGIHGVYLHDESLKLNVVNEAGKKLEITTVQGLSSPQSELYFPLGRTPDETYTLTIPEINVEYQDEVKVKVPAETTDNLNQTFEIAGYPVTITHVEKTSPTTLRVYTDLHYDEKAPSSLYMIGAEESGMAKLKEKTGEVVYLECTIEPGSKHLTLHINRPDIVLRGPWVFHLRQSDFSS</sequence>
<evidence type="ECO:0000313" key="2">
    <source>
        <dbReference type="EMBL" id="GMK49036.1"/>
    </source>
</evidence>
<dbReference type="Proteomes" id="UP001285921">
    <property type="component" value="Unassembled WGS sequence"/>
</dbReference>
<reference evidence="2 3" key="1">
    <citation type="submission" date="2023-05" db="EMBL/GenBank/DDBJ databases">
        <title>Draft genome of Paenibacillus sp. CCS26.</title>
        <authorList>
            <person name="Akita H."/>
            <person name="Shinto Y."/>
            <person name="Kimura Z."/>
        </authorList>
    </citation>
    <scope>NUCLEOTIDE SEQUENCE [LARGE SCALE GENOMIC DNA]</scope>
    <source>
        <strain evidence="2 3">CCS26</strain>
    </source>
</reference>
<dbReference type="EMBL" id="BTCL01000045">
    <property type="protein sequence ID" value="GMK49036.1"/>
    <property type="molecule type" value="Genomic_DNA"/>
</dbReference>
<accession>A0ABQ6NVA4</accession>
<keyword evidence="1" id="KW-0472">Membrane</keyword>
<dbReference type="RefSeq" id="WP_317982421.1">
    <property type="nucleotide sequence ID" value="NZ_BTCL01000045.1"/>
</dbReference>
<feature type="transmembrane region" description="Helical" evidence="1">
    <location>
        <begin position="46"/>
        <end position="64"/>
    </location>
</feature>
<comment type="caution">
    <text evidence="2">The sequence shown here is derived from an EMBL/GenBank/DDBJ whole genome shotgun (WGS) entry which is preliminary data.</text>
</comment>
<keyword evidence="1" id="KW-0812">Transmembrane</keyword>
<organism evidence="2 3">
    <name type="scientific">Paenibacillus glycanilyticus</name>
    <dbReference type="NCBI Taxonomy" id="126569"/>
    <lineage>
        <taxon>Bacteria</taxon>
        <taxon>Bacillati</taxon>
        <taxon>Bacillota</taxon>
        <taxon>Bacilli</taxon>
        <taxon>Bacillales</taxon>
        <taxon>Paenibacillaceae</taxon>
        <taxon>Paenibacillus</taxon>
    </lineage>
</organism>
<name>A0ABQ6NVA4_9BACL</name>
<keyword evidence="3" id="KW-1185">Reference proteome</keyword>
<protein>
    <recommendedName>
        <fullName evidence="4">DUF4179 domain-containing protein</fullName>
    </recommendedName>
</protein>
<evidence type="ECO:0008006" key="4">
    <source>
        <dbReference type="Google" id="ProtNLM"/>
    </source>
</evidence>
<evidence type="ECO:0000256" key="1">
    <source>
        <dbReference type="SAM" id="Phobius"/>
    </source>
</evidence>
<keyword evidence="1" id="KW-1133">Transmembrane helix</keyword>
<proteinExistence type="predicted"/>
<gene>
    <name evidence="2" type="ORF">PghCCS26_61660</name>
</gene>